<accession>A0A1W1XNG4</accession>
<dbReference type="STRING" id="1121001.SAMN02745857_02047"/>
<gene>
    <name evidence="2" type="ORF">SAMN02745857_02047</name>
</gene>
<organism evidence="2 3">
    <name type="scientific">Andreprevotia lacus DSM 23236</name>
    <dbReference type="NCBI Taxonomy" id="1121001"/>
    <lineage>
        <taxon>Bacteria</taxon>
        <taxon>Pseudomonadati</taxon>
        <taxon>Pseudomonadota</taxon>
        <taxon>Betaproteobacteria</taxon>
        <taxon>Neisseriales</taxon>
        <taxon>Chitinibacteraceae</taxon>
        <taxon>Andreprevotia</taxon>
    </lineage>
</organism>
<dbReference type="InterPro" id="IPR004360">
    <property type="entry name" value="Glyas_Fos-R_dOase_dom"/>
</dbReference>
<dbReference type="Gene3D" id="3.10.180.10">
    <property type="entry name" value="2,3-Dihydroxybiphenyl 1,2-Dioxygenase, domain 1"/>
    <property type="match status" value="1"/>
</dbReference>
<dbReference type="EMBL" id="FWXD01000010">
    <property type="protein sequence ID" value="SMC25051.1"/>
    <property type="molecule type" value="Genomic_DNA"/>
</dbReference>
<dbReference type="Pfam" id="PF00903">
    <property type="entry name" value="Glyoxalase"/>
    <property type="match status" value="1"/>
</dbReference>
<dbReference type="AlphaFoldDB" id="A0A1W1XNG4"/>
<proteinExistence type="predicted"/>
<evidence type="ECO:0000313" key="3">
    <source>
        <dbReference type="Proteomes" id="UP000192761"/>
    </source>
</evidence>
<evidence type="ECO:0000259" key="1">
    <source>
        <dbReference type="Pfam" id="PF00903"/>
    </source>
</evidence>
<protein>
    <submittedName>
        <fullName evidence="2">Glyoxalase-like domain-containing protein</fullName>
    </submittedName>
</protein>
<reference evidence="2 3" key="1">
    <citation type="submission" date="2017-04" db="EMBL/GenBank/DDBJ databases">
        <authorList>
            <person name="Afonso C.L."/>
            <person name="Miller P.J."/>
            <person name="Scott M.A."/>
            <person name="Spackman E."/>
            <person name="Goraichik I."/>
            <person name="Dimitrov K.M."/>
            <person name="Suarez D.L."/>
            <person name="Swayne D.E."/>
        </authorList>
    </citation>
    <scope>NUCLEOTIDE SEQUENCE [LARGE SCALE GENOMIC DNA]</scope>
    <source>
        <strain evidence="2 3">DSM 23236</strain>
    </source>
</reference>
<sequence>MLHSNRIKRLMTNLRSVELKAFVPARDFAASLAFYRALGFAVNWEDGNLAYLHHDQCSFLLQNFYVRELAENLMLHLLVEDVDSWWSQLQADGFFDRHPVAQGLQDQPWSMRDFVLLDPSGVLWRIGQNLD</sequence>
<dbReference type="SUPFAM" id="SSF54593">
    <property type="entry name" value="Glyoxalase/Bleomycin resistance protein/Dihydroxybiphenyl dioxygenase"/>
    <property type="match status" value="1"/>
</dbReference>
<dbReference type="InterPro" id="IPR029068">
    <property type="entry name" value="Glyas_Bleomycin-R_OHBP_Dase"/>
</dbReference>
<name>A0A1W1XNG4_9NEIS</name>
<dbReference type="Proteomes" id="UP000192761">
    <property type="component" value="Unassembled WGS sequence"/>
</dbReference>
<feature type="domain" description="Glyoxalase/fosfomycin resistance/dioxygenase" evidence="1">
    <location>
        <begin position="23"/>
        <end position="126"/>
    </location>
</feature>
<keyword evidence="3" id="KW-1185">Reference proteome</keyword>
<evidence type="ECO:0000313" key="2">
    <source>
        <dbReference type="EMBL" id="SMC25051.1"/>
    </source>
</evidence>